<dbReference type="InterPro" id="IPR025161">
    <property type="entry name" value="IS402-like_dom"/>
</dbReference>
<evidence type="ECO:0000313" key="4">
    <source>
        <dbReference type="Proteomes" id="UP001501265"/>
    </source>
</evidence>
<keyword evidence="4" id="KW-1185">Reference proteome</keyword>
<dbReference type="Proteomes" id="UP001501265">
    <property type="component" value="Unassembled WGS sequence"/>
</dbReference>
<evidence type="ECO:0000256" key="1">
    <source>
        <dbReference type="SAM" id="MobiDB-lite"/>
    </source>
</evidence>
<feature type="compositionally biased region" description="Basic and acidic residues" evidence="1">
    <location>
        <begin position="89"/>
        <end position="98"/>
    </location>
</feature>
<feature type="domain" description="Insertion element IS402-like" evidence="2">
    <location>
        <begin position="6"/>
        <end position="78"/>
    </location>
</feature>
<dbReference type="Pfam" id="PF13340">
    <property type="entry name" value="DUF4096"/>
    <property type="match status" value="1"/>
</dbReference>
<name>A0ABP9D078_9ACTN</name>
<reference evidence="4" key="1">
    <citation type="journal article" date="2019" name="Int. J. Syst. Evol. Microbiol.">
        <title>The Global Catalogue of Microorganisms (GCM) 10K type strain sequencing project: providing services to taxonomists for standard genome sequencing and annotation.</title>
        <authorList>
            <consortium name="The Broad Institute Genomics Platform"/>
            <consortium name="The Broad Institute Genome Sequencing Center for Infectious Disease"/>
            <person name="Wu L."/>
            <person name="Ma J."/>
        </authorList>
    </citation>
    <scope>NUCLEOTIDE SEQUENCE [LARGE SCALE GENOMIC DNA]</scope>
    <source>
        <strain evidence="4">JCM 18081</strain>
    </source>
</reference>
<dbReference type="EMBL" id="BAABIG010000079">
    <property type="protein sequence ID" value="GAA4819646.1"/>
    <property type="molecule type" value="Genomic_DNA"/>
</dbReference>
<dbReference type="PANTHER" id="PTHR46637">
    <property type="entry name" value="TIS1421-TRANSPOSASE PROTEIN A"/>
    <property type="match status" value="1"/>
</dbReference>
<comment type="caution">
    <text evidence="3">The sequence shown here is derived from an EMBL/GenBank/DDBJ whole genome shotgun (WGS) entry which is preliminary data.</text>
</comment>
<evidence type="ECO:0000313" key="3">
    <source>
        <dbReference type="EMBL" id="GAA4819646.1"/>
    </source>
</evidence>
<gene>
    <name evidence="3" type="ORF">GCM10023220_60570</name>
</gene>
<proteinExistence type="predicted"/>
<accession>A0ABP9D078</accession>
<dbReference type="PANTHER" id="PTHR46637:SF1">
    <property type="entry name" value="BLL5188 PROTEIN"/>
    <property type="match status" value="1"/>
</dbReference>
<dbReference type="InterPro" id="IPR052909">
    <property type="entry name" value="Transposase_6_like"/>
</dbReference>
<sequence length="116" mass="13353">MGRGDLTDEQWAMLEPLLPKGAKAGRPSVWSRRLLIDGIRFRVRTGVPWRDVPAEYGPWARIYDLFRRWQRDGTWQRILTRLQSLADAKGGDHVGSERRLHRVPRPSARGRGPQTG</sequence>
<protein>
    <recommendedName>
        <fullName evidence="2">Insertion element IS402-like domain-containing protein</fullName>
    </recommendedName>
</protein>
<evidence type="ECO:0000259" key="2">
    <source>
        <dbReference type="Pfam" id="PF13340"/>
    </source>
</evidence>
<organism evidence="3 4">
    <name type="scientific">Streptomyces ziwulingensis</name>
    <dbReference type="NCBI Taxonomy" id="1045501"/>
    <lineage>
        <taxon>Bacteria</taxon>
        <taxon>Bacillati</taxon>
        <taxon>Actinomycetota</taxon>
        <taxon>Actinomycetes</taxon>
        <taxon>Kitasatosporales</taxon>
        <taxon>Streptomycetaceae</taxon>
        <taxon>Streptomyces</taxon>
    </lineage>
</organism>
<feature type="region of interest" description="Disordered" evidence="1">
    <location>
        <begin position="88"/>
        <end position="116"/>
    </location>
</feature>